<evidence type="ECO:0008006" key="3">
    <source>
        <dbReference type="Google" id="ProtNLM"/>
    </source>
</evidence>
<reference evidence="1 2" key="1">
    <citation type="journal article" date="2019" name="Sci. Rep.">
        <title>Orb-weaving spider Araneus ventricosus genome elucidates the spidroin gene catalogue.</title>
        <authorList>
            <person name="Kono N."/>
            <person name="Nakamura H."/>
            <person name="Ohtoshi R."/>
            <person name="Moran D.A.P."/>
            <person name="Shinohara A."/>
            <person name="Yoshida Y."/>
            <person name="Fujiwara M."/>
            <person name="Mori M."/>
            <person name="Tomita M."/>
            <person name="Arakawa K."/>
        </authorList>
    </citation>
    <scope>NUCLEOTIDE SEQUENCE [LARGE SCALE GENOMIC DNA]</scope>
</reference>
<dbReference type="Proteomes" id="UP000499080">
    <property type="component" value="Unassembled WGS sequence"/>
</dbReference>
<dbReference type="PANTHER" id="PTHR31511">
    <property type="entry name" value="PROTEIN CBG23764"/>
    <property type="match status" value="1"/>
</dbReference>
<dbReference type="AlphaFoldDB" id="A0A4Y2JM40"/>
<name>A0A4Y2JM40_ARAVE</name>
<protein>
    <recommendedName>
        <fullName evidence="3">C2H2-type domain-containing protein</fullName>
    </recommendedName>
</protein>
<evidence type="ECO:0000313" key="2">
    <source>
        <dbReference type="Proteomes" id="UP000499080"/>
    </source>
</evidence>
<sequence length="255" mass="30410">MWAILSALYPTEKDALRVTKYKPYENELKFEGIEFPVKMEDGVFKRFEKLNNVSVDIYAYDKSSENKDIYPLRITGNKLDKHVNLLYMKNEEGNNHYCWIKDLSRLISSQLSNSNGRRYTCERCLLSYHSDKDLQIHEMDCKKNKTVKIIMPEKKSIKFKNYHKSLRTPFVMYADFECSTTKIDTSQPDENRPYMQKYQKHEPMSFAFYIKYKHDDYKPPIIYRGPNATKVFYDTVKSEALKIKKKFMIRSIQSK</sequence>
<dbReference type="PANTHER" id="PTHR31511:SF12">
    <property type="entry name" value="RHO TERMINATION FACTOR N-TERMINAL DOMAIN-CONTAINING PROTEIN"/>
    <property type="match status" value="1"/>
</dbReference>
<evidence type="ECO:0000313" key="1">
    <source>
        <dbReference type="EMBL" id="GBM90905.1"/>
    </source>
</evidence>
<dbReference type="EMBL" id="BGPR01003660">
    <property type="protein sequence ID" value="GBM90905.1"/>
    <property type="molecule type" value="Genomic_DNA"/>
</dbReference>
<gene>
    <name evidence="1" type="ORF">AVEN_46391_1</name>
</gene>
<keyword evidence="2" id="KW-1185">Reference proteome</keyword>
<dbReference type="OrthoDB" id="6436649at2759"/>
<proteinExistence type="predicted"/>
<organism evidence="1 2">
    <name type="scientific">Araneus ventricosus</name>
    <name type="common">Orbweaver spider</name>
    <name type="synonym">Epeira ventricosa</name>
    <dbReference type="NCBI Taxonomy" id="182803"/>
    <lineage>
        <taxon>Eukaryota</taxon>
        <taxon>Metazoa</taxon>
        <taxon>Ecdysozoa</taxon>
        <taxon>Arthropoda</taxon>
        <taxon>Chelicerata</taxon>
        <taxon>Arachnida</taxon>
        <taxon>Araneae</taxon>
        <taxon>Araneomorphae</taxon>
        <taxon>Entelegynae</taxon>
        <taxon>Araneoidea</taxon>
        <taxon>Araneidae</taxon>
        <taxon>Araneus</taxon>
    </lineage>
</organism>
<comment type="caution">
    <text evidence="1">The sequence shown here is derived from an EMBL/GenBank/DDBJ whole genome shotgun (WGS) entry which is preliminary data.</text>
</comment>
<accession>A0A4Y2JM40</accession>